<dbReference type="SUPFAM" id="SSF109709">
    <property type="entry name" value="KorB DNA-binding domain-like"/>
    <property type="match status" value="1"/>
</dbReference>
<sequence length="265" mass="30750">MPKRTRRTDLSALVEKYQGLSIVSEIEHNLLSANRSKHNIEDLVLNDLYDEKNYCLEKYQGLKDSLKDDGFLVPLIIVESKENKFEIINGVKRYLLAKELGYKEMPCVLAELSIERKLAYIIQNICSEGDCPLVKTKAFLTLEEQYGYSDMDISKISSLSLNQIRNIKRLSSLPEFLKEGVRDFTLSYSEARALLNLPETKQHELYDQIKMGMLSVRDLEKIKRQHIGRLKKRKVTLKNKRVTITFASAEEAKKFYPMIEKEFSD</sequence>
<feature type="domain" description="ParB-like N-terminal" evidence="2">
    <location>
        <begin position="36"/>
        <end position="125"/>
    </location>
</feature>
<dbReference type="SMART" id="SM00470">
    <property type="entry name" value="ParB"/>
    <property type="match status" value="1"/>
</dbReference>
<dbReference type="GO" id="GO:0005694">
    <property type="term" value="C:chromosome"/>
    <property type="evidence" value="ECO:0007669"/>
    <property type="project" value="TreeGrafter"/>
</dbReference>
<proteinExistence type="predicted"/>
<gene>
    <name evidence="3" type="ORF">DYE49_02915</name>
</gene>
<organism evidence="3 4">
    <name type="scientific">Treponema rectale</name>
    <dbReference type="NCBI Taxonomy" id="744512"/>
    <lineage>
        <taxon>Bacteria</taxon>
        <taxon>Pseudomonadati</taxon>
        <taxon>Spirochaetota</taxon>
        <taxon>Spirochaetia</taxon>
        <taxon>Spirochaetales</taxon>
        <taxon>Treponemataceae</taxon>
        <taxon>Treponema</taxon>
    </lineage>
</organism>
<dbReference type="EMBL" id="CP031517">
    <property type="protein sequence ID" value="QOS39461.1"/>
    <property type="molecule type" value="Genomic_DNA"/>
</dbReference>
<reference evidence="3 4" key="1">
    <citation type="submission" date="2018-08" db="EMBL/GenBank/DDBJ databases">
        <title>The first complete genome of Treponema rectale (CHPAT), a commensal spirochete of the bovine rectum.</title>
        <authorList>
            <person name="Staton G.J."/>
            <person name="Clegg S.R."/>
            <person name="Carter S.D."/>
            <person name="Radford A.D."/>
            <person name="Darby A."/>
            <person name="Hall N."/>
            <person name="Birtles R.J."/>
            <person name="Evans N.J."/>
        </authorList>
    </citation>
    <scope>NUCLEOTIDE SEQUENCE [LARGE SCALE GENOMIC DNA]</scope>
    <source>
        <strain evidence="3 4">CHPA</strain>
    </source>
</reference>
<dbReference type="PANTHER" id="PTHR33375:SF1">
    <property type="entry name" value="CHROMOSOME-PARTITIONING PROTEIN PARB-RELATED"/>
    <property type="match status" value="1"/>
</dbReference>
<evidence type="ECO:0000256" key="1">
    <source>
        <dbReference type="ARBA" id="ARBA00022829"/>
    </source>
</evidence>
<dbReference type="KEGG" id="trc:DYE49_02915"/>
<keyword evidence="1" id="KW-0159">Chromosome partition</keyword>
<dbReference type="InterPro" id="IPR003115">
    <property type="entry name" value="ParB_N"/>
</dbReference>
<dbReference type="Gene3D" id="3.90.1530.10">
    <property type="entry name" value="Conserved hypothetical protein from pyrococcus furiosus pfu- 392566-001, ParB domain"/>
    <property type="match status" value="1"/>
</dbReference>
<name>A0A7M1XKY5_9SPIR</name>
<evidence type="ECO:0000313" key="3">
    <source>
        <dbReference type="EMBL" id="QOS39461.1"/>
    </source>
</evidence>
<dbReference type="Pfam" id="PF17762">
    <property type="entry name" value="HTH_ParB"/>
    <property type="match status" value="1"/>
</dbReference>
<dbReference type="PANTHER" id="PTHR33375">
    <property type="entry name" value="CHROMOSOME-PARTITIONING PROTEIN PARB-RELATED"/>
    <property type="match status" value="1"/>
</dbReference>
<dbReference type="AlphaFoldDB" id="A0A7M1XKY5"/>
<dbReference type="InterPro" id="IPR050336">
    <property type="entry name" value="Chromosome_partition/occlusion"/>
</dbReference>
<evidence type="ECO:0000313" key="4">
    <source>
        <dbReference type="Proteomes" id="UP000593591"/>
    </source>
</evidence>
<dbReference type="SUPFAM" id="SSF110849">
    <property type="entry name" value="ParB/Sulfiredoxin"/>
    <property type="match status" value="1"/>
</dbReference>
<dbReference type="GO" id="GO:0007059">
    <property type="term" value="P:chromosome segregation"/>
    <property type="evidence" value="ECO:0007669"/>
    <property type="project" value="UniProtKB-KW"/>
</dbReference>
<evidence type="ECO:0000259" key="2">
    <source>
        <dbReference type="SMART" id="SM00470"/>
    </source>
</evidence>
<accession>A0A7M1XKY5</accession>
<dbReference type="Gene3D" id="1.10.10.2830">
    <property type="match status" value="1"/>
</dbReference>
<dbReference type="Pfam" id="PF02195">
    <property type="entry name" value="ParB_N"/>
    <property type="match status" value="1"/>
</dbReference>
<protein>
    <recommendedName>
        <fullName evidence="2">ParB-like N-terminal domain-containing protein</fullName>
    </recommendedName>
</protein>
<dbReference type="InterPro" id="IPR041468">
    <property type="entry name" value="HTH_ParB/Spo0J"/>
</dbReference>
<dbReference type="Proteomes" id="UP000593591">
    <property type="component" value="Chromosome"/>
</dbReference>
<dbReference type="InterPro" id="IPR036086">
    <property type="entry name" value="ParB/Sulfiredoxin_sf"/>
</dbReference>